<protein>
    <submittedName>
        <fullName evidence="1">Uncharacterized protein</fullName>
    </submittedName>
</protein>
<name>A0AAW6P124_9PSED</name>
<dbReference type="EMBL" id="JARJLR010000042">
    <property type="protein sequence ID" value="MDF3840460.1"/>
    <property type="molecule type" value="Genomic_DNA"/>
</dbReference>
<dbReference type="AlphaFoldDB" id="A0AAW6P124"/>
<proteinExistence type="predicted"/>
<comment type="caution">
    <text evidence="1">The sequence shown here is derived from an EMBL/GenBank/DDBJ whole genome shotgun (WGS) entry which is preliminary data.</text>
</comment>
<sequence length="90" mass="9678">MAKTFAACRLDGLIELHDQHPGDGYFALAEGDPAELRRVIDLTADPVAGFAWRVPGIRQDAEPRANLGAIASYIRHLSRQDAPGVRALGA</sequence>
<dbReference type="Proteomes" id="UP001220662">
    <property type="component" value="Unassembled WGS sequence"/>
</dbReference>
<gene>
    <name evidence="1" type="ORF">P3W55_01910</name>
</gene>
<accession>A0AAW6P124</accession>
<evidence type="ECO:0000313" key="2">
    <source>
        <dbReference type="Proteomes" id="UP001220662"/>
    </source>
</evidence>
<organism evidence="1 2">
    <name type="scientific">Pseudomonas citronellolis</name>
    <dbReference type="NCBI Taxonomy" id="53408"/>
    <lineage>
        <taxon>Bacteria</taxon>
        <taxon>Pseudomonadati</taxon>
        <taxon>Pseudomonadota</taxon>
        <taxon>Gammaproteobacteria</taxon>
        <taxon>Pseudomonadales</taxon>
        <taxon>Pseudomonadaceae</taxon>
        <taxon>Pseudomonas</taxon>
    </lineage>
</organism>
<evidence type="ECO:0000313" key="1">
    <source>
        <dbReference type="EMBL" id="MDF3840460.1"/>
    </source>
</evidence>
<reference evidence="1" key="1">
    <citation type="submission" date="2023-03" db="EMBL/GenBank/DDBJ databases">
        <title>Draft assemblies of triclosan tolerant bacteria isolated from returned activated sludge.</title>
        <authorList>
            <person name="Van Hamelsveld S."/>
        </authorList>
    </citation>
    <scope>NUCLEOTIDE SEQUENCE</scope>
    <source>
        <strain evidence="1">GW210015_S63</strain>
    </source>
</reference>
<dbReference type="RefSeq" id="WP_276213634.1">
    <property type="nucleotide sequence ID" value="NZ_CP141948.1"/>
</dbReference>